<evidence type="ECO:0000256" key="2">
    <source>
        <dbReference type="ARBA" id="ARBA00022777"/>
    </source>
</evidence>
<dbReference type="PANTHER" id="PTHR37419">
    <property type="entry name" value="SERINE/THREONINE-PROTEIN KINASE TOXIN HIPA"/>
    <property type="match status" value="1"/>
</dbReference>
<comment type="caution">
    <text evidence="5">The sequence shown here is derived from an EMBL/GenBank/DDBJ whole genome shotgun (WGS) entry which is preliminary data.</text>
</comment>
<dbReference type="Gene3D" id="1.10.1070.20">
    <property type="match status" value="1"/>
</dbReference>
<dbReference type="InterPro" id="IPR052028">
    <property type="entry name" value="HipA_Ser/Thr_kinase"/>
</dbReference>
<evidence type="ECO:0008006" key="6">
    <source>
        <dbReference type="Google" id="ProtNLM"/>
    </source>
</evidence>
<feature type="domain" description="HipA-like C-terminal" evidence="3">
    <location>
        <begin position="157"/>
        <end position="355"/>
    </location>
</feature>
<gene>
    <name evidence="5" type="ORF">SDC9_26977</name>
</gene>
<evidence type="ECO:0000256" key="1">
    <source>
        <dbReference type="ARBA" id="ARBA00022679"/>
    </source>
</evidence>
<organism evidence="5">
    <name type="scientific">bioreactor metagenome</name>
    <dbReference type="NCBI Taxonomy" id="1076179"/>
    <lineage>
        <taxon>unclassified sequences</taxon>
        <taxon>metagenomes</taxon>
        <taxon>ecological metagenomes</taxon>
    </lineage>
</organism>
<proteinExistence type="predicted"/>
<keyword evidence="2" id="KW-0418">Kinase</keyword>
<sequence length="368" mass="41755">MNTVSLLDVFFNQKHVGKLAITPDNLCAFEYDIEYIKTGISISPFILPLENRVFIAKINPFNGGFGVFADSLPDGWGNLILDYYLKQRGIDPSKLTILQRLSLIGSTGRGALEYFPHNSTITNEELIDFDLLAKEAEEILSSKDYTANAETLYQYGSSSGGARPKVFAKIGNKEWLVKFKSSNDSKEIGQVEYEYSLLAKECGIYMPETKLIEGKYFAVKRFDRTKEGKIHTISASGLLNADYRIPSLDYVELLKACLVLTRNMEEVYKLFRQMVFNIAISNRDDHSKNFSFQLIKNNWQLSPAYDLLPSVGFNGYHTTTINNQGEPTLKDIEEVAKAIGLNKQRSKRIYEEITDICLSKKMLKYSIK</sequence>
<dbReference type="GO" id="GO:0004674">
    <property type="term" value="F:protein serine/threonine kinase activity"/>
    <property type="evidence" value="ECO:0007669"/>
    <property type="project" value="TreeGrafter"/>
</dbReference>
<reference evidence="5" key="1">
    <citation type="submission" date="2019-08" db="EMBL/GenBank/DDBJ databases">
        <authorList>
            <person name="Kucharzyk K."/>
            <person name="Murdoch R.W."/>
            <person name="Higgins S."/>
            <person name="Loffler F."/>
        </authorList>
    </citation>
    <scope>NUCLEOTIDE SEQUENCE</scope>
</reference>
<dbReference type="InterPro" id="IPR017508">
    <property type="entry name" value="HipA_N1"/>
</dbReference>
<dbReference type="GO" id="GO:0005829">
    <property type="term" value="C:cytosol"/>
    <property type="evidence" value="ECO:0007669"/>
    <property type="project" value="TreeGrafter"/>
</dbReference>
<keyword evidence="1" id="KW-0808">Transferase</keyword>
<dbReference type="PANTHER" id="PTHR37419:SF8">
    <property type="entry name" value="TOXIN YJJJ"/>
    <property type="match status" value="1"/>
</dbReference>
<evidence type="ECO:0000313" key="5">
    <source>
        <dbReference type="EMBL" id="MPL81068.1"/>
    </source>
</evidence>
<dbReference type="EMBL" id="VSSQ01000145">
    <property type="protein sequence ID" value="MPL81068.1"/>
    <property type="molecule type" value="Genomic_DNA"/>
</dbReference>
<dbReference type="InterPro" id="IPR012893">
    <property type="entry name" value="HipA-like_C"/>
</dbReference>
<evidence type="ECO:0000259" key="4">
    <source>
        <dbReference type="Pfam" id="PF13657"/>
    </source>
</evidence>
<accession>A0A644UPR5</accession>
<evidence type="ECO:0000259" key="3">
    <source>
        <dbReference type="Pfam" id="PF07804"/>
    </source>
</evidence>
<dbReference type="AlphaFoldDB" id="A0A644UPR5"/>
<dbReference type="Pfam" id="PF13657">
    <property type="entry name" value="Couple_hipA"/>
    <property type="match status" value="1"/>
</dbReference>
<protein>
    <recommendedName>
        <fullName evidence="6">HipA-like C-terminal domain-containing protein</fullName>
    </recommendedName>
</protein>
<name>A0A644UPR5_9ZZZZ</name>
<dbReference type="Pfam" id="PF07804">
    <property type="entry name" value="HipA_C"/>
    <property type="match status" value="1"/>
</dbReference>
<feature type="domain" description="HipA N-terminal subdomain 1" evidence="4">
    <location>
        <begin position="7"/>
        <end position="114"/>
    </location>
</feature>